<organism evidence="2 3">
    <name type="scientific">Sphingomonas adhaesiva</name>
    <dbReference type="NCBI Taxonomy" id="28212"/>
    <lineage>
        <taxon>Bacteria</taxon>
        <taxon>Pseudomonadati</taxon>
        <taxon>Pseudomonadota</taxon>
        <taxon>Alphaproteobacteria</taxon>
        <taxon>Sphingomonadales</taxon>
        <taxon>Sphingomonadaceae</taxon>
        <taxon>Sphingomonas</taxon>
    </lineage>
</organism>
<protein>
    <submittedName>
        <fullName evidence="2">Uncharacterized protein</fullName>
    </submittedName>
</protein>
<reference evidence="2 3" key="1">
    <citation type="submission" date="2017-09" db="EMBL/GenBank/DDBJ databases">
        <title>Sphingomonas adhaesiva DSM 7418, whole genome shotgun sequence.</title>
        <authorList>
            <person name="Feng G."/>
            <person name="Zhu H."/>
        </authorList>
    </citation>
    <scope>NUCLEOTIDE SEQUENCE [LARGE SCALE GENOMIC DNA]</scope>
    <source>
        <strain evidence="2 3">DSM 7418</strain>
    </source>
</reference>
<keyword evidence="3" id="KW-1185">Reference proteome</keyword>
<comment type="caution">
    <text evidence="2">The sequence shown here is derived from an EMBL/GenBank/DDBJ whole genome shotgun (WGS) entry which is preliminary data.</text>
</comment>
<keyword evidence="1" id="KW-0812">Transmembrane</keyword>
<keyword evidence="1" id="KW-1133">Transmembrane helix</keyword>
<dbReference type="Proteomes" id="UP000218323">
    <property type="component" value="Unassembled WGS sequence"/>
</dbReference>
<dbReference type="EMBL" id="NWVC01000002">
    <property type="protein sequence ID" value="PCG15252.1"/>
    <property type="molecule type" value="Genomic_DNA"/>
</dbReference>
<proteinExistence type="predicted"/>
<feature type="transmembrane region" description="Helical" evidence="1">
    <location>
        <begin position="131"/>
        <end position="149"/>
    </location>
</feature>
<accession>A0A2A4IBV5</accession>
<feature type="transmembrane region" description="Helical" evidence="1">
    <location>
        <begin position="99"/>
        <end position="119"/>
    </location>
</feature>
<feature type="transmembrane region" description="Helical" evidence="1">
    <location>
        <begin position="68"/>
        <end position="87"/>
    </location>
</feature>
<name>A0A2A4IBV5_9SPHN</name>
<sequence length="151" mass="16214">MAMTPAPLATDAGWGEARVRDRRRRRARRAGVVLVAAFVAMTALPFLSGFADGFLGRPHRAAAPLAEVLGTVLAFAAVSIGADMWSWREADEVQRRHALSVWATIGLVGFVGHPLAQYLEGPLGRGALAEPLWWASLAAGMAVFAWPRIRG</sequence>
<evidence type="ECO:0000256" key="1">
    <source>
        <dbReference type="SAM" id="Phobius"/>
    </source>
</evidence>
<evidence type="ECO:0000313" key="3">
    <source>
        <dbReference type="Proteomes" id="UP000218323"/>
    </source>
</evidence>
<dbReference type="AlphaFoldDB" id="A0A2A4IBV5"/>
<gene>
    <name evidence="2" type="ORF">COA07_06935</name>
</gene>
<feature type="transmembrane region" description="Helical" evidence="1">
    <location>
        <begin position="30"/>
        <end position="48"/>
    </location>
</feature>
<keyword evidence="1" id="KW-0472">Membrane</keyword>
<evidence type="ECO:0000313" key="2">
    <source>
        <dbReference type="EMBL" id="PCG15252.1"/>
    </source>
</evidence>